<evidence type="ECO:0000313" key="4">
    <source>
        <dbReference type="EMBL" id="MBY9075367.1"/>
    </source>
</evidence>
<evidence type="ECO:0000256" key="2">
    <source>
        <dbReference type="ARBA" id="ARBA00035108"/>
    </source>
</evidence>
<sequence length="246" mass="26910">MTDSAFYVYGIVPADAAVDVLDASDGMGSEIRLVTDGPVGALVESIDPERPLGRRRDLVAHSTVLNTMAAHGPVLPMRFGSVVAGGAAVVDELLAPQRDHFAALLEQVAGRLQFNVRARYVLDTVLAEIVRSEPEVAELRRRTADLPEDASHYDRIRLGELVARAVDVRREAHTRRLLEGLVPHAADYLVREVSGMDNVAEVSFLVTEEQRADFEQAAEVLAEEWEGTARVSLVGPMALYDFVPEQ</sequence>
<reference evidence="4 5" key="1">
    <citation type="submission" date="2021-08" db="EMBL/GenBank/DDBJ databases">
        <title>Nocardioides bacterium WL0053 sp. nov., isolated from the sediment.</title>
        <authorList>
            <person name="Wang L."/>
            <person name="Zhang D."/>
            <person name="Zhang A."/>
        </authorList>
    </citation>
    <scope>NUCLEOTIDE SEQUENCE [LARGE SCALE GENOMIC DNA]</scope>
    <source>
        <strain evidence="4 5">WL0053</strain>
    </source>
</reference>
<comment type="caution">
    <text evidence="4">The sequence shown here is derived from an EMBL/GenBank/DDBJ whole genome shotgun (WGS) entry which is preliminary data.</text>
</comment>
<dbReference type="InterPro" id="IPR009430">
    <property type="entry name" value="GvpL/GvpF"/>
</dbReference>
<dbReference type="EMBL" id="JAIEZQ010000002">
    <property type="protein sequence ID" value="MBY9075367.1"/>
    <property type="molecule type" value="Genomic_DNA"/>
</dbReference>
<dbReference type="Pfam" id="PF06386">
    <property type="entry name" value="GvpL_GvpF"/>
    <property type="match status" value="1"/>
</dbReference>
<dbReference type="RefSeq" id="WP_221025128.1">
    <property type="nucleotide sequence ID" value="NZ_JAIEZQ010000002.1"/>
</dbReference>
<dbReference type="Proteomes" id="UP000754710">
    <property type="component" value="Unassembled WGS sequence"/>
</dbReference>
<comment type="similarity">
    <text evidence="3">Belongs to the gas vesicle GvpF/GvpL family.</text>
</comment>
<organism evidence="4 5">
    <name type="scientific">Nocardioides jiangsuensis</name>
    <dbReference type="NCBI Taxonomy" id="2866161"/>
    <lineage>
        <taxon>Bacteria</taxon>
        <taxon>Bacillati</taxon>
        <taxon>Actinomycetota</taxon>
        <taxon>Actinomycetes</taxon>
        <taxon>Propionibacteriales</taxon>
        <taxon>Nocardioidaceae</taxon>
        <taxon>Nocardioides</taxon>
    </lineage>
</organism>
<evidence type="ECO:0000256" key="3">
    <source>
        <dbReference type="ARBA" id="ARBA00035643"/>
    </source>
</evidence>
<dbReference type="PANTHER" id="PTHR36852">
    <property type="entry name" value="PROTEIN GVPL 2"/>
    <property type="match status" value="1"/>
</dbReference>
<proteinExistence type="inferred from homology"/>
<protein>
    <submittedName>
        <fullName evidence="4">GvpL/GvpF family gas vesicle protein</fullName>
    </submittedName>
</protein>
<evidence type="ECO:0000256" key="1">
    <source>
        <dbReference type="ARBA" id="ARBA00022987"/>
    </source>
</evidence>
<accession>A0ABS7RP99</accession>
<keyword evidence="1" id="KW-0304">Gas vesicle</keyword>
<evidence type="ECO:0000313" key="5">
    <source>
        <dbReference type="Proteomes" id="UP000754710"/>
    </source>
</evidence>
<keyword evidence="5" id="KW-1185">Reference proteome</keyword>
<comment type="subcellular location">
    <subcellularLocation>
        <location evidence="2">Gas vesicle</location>
    </subcellularLocation>
</comment>
<gene>
    <name evidence="4" type="ORF">K1X13_11105</name>
</gene>
<dbReference type="PANTHER" id="PTHR36852:SF1">
    <property type="entry name" value="PROTEIN GVPL 2"/>
    <property type="match status" value="1"/>
</dbReference>
<name>A0ABS7RP99_9ACTN</name>